<keyword evidence="2" id="KW-0472">Membrane</keyword>
<keyword evidence="2" id="KW-0812">Transmembrane</keyword>
<gene>
    <name evidence="3" type="ORF">CDL15_Pgr009079</name>
    <name evidence="4" type="ORF">CRG98_026318</name>
</gene>
<proteinExistence type="predicted"/>
<feature type="region of interest" description="Disordered" evidence="1">
    <location>
        <begin position="73"/>
        <end position="97"/>
    </location>
</feature>
<evidence type="ECO:0000256" key="2">
    <source>
        <dbReference type="SAM" id="Phobius"/>
    </source>
</evidence>
<protein>
    <submittedName>
        <fullName evidence="3">Uncharacterized protein</fullName>
    </submittedName>
</protein>
<name>A0A218VZ05_PUNGR</name>
<evidence type="ECO:0000313" key="3">
    <source>
        <dbReference type="EMBL" id="OWM65489.1"/>
    </source>
</evidence>
<dbReference type="Proteomes" id="UP000197138">
    <property type="component" value="Unassembled WGS sequence"/>
</dbReference>
<accession>A0A218VZ05</accession>
<feature type="compositionally biased region" description="Polar residues" evidence="1">
    <location>
        <begin position="81"/>
        <end position="97"/>
    </location>
</feature>
<dbReference type="AlphaFoldDB" id="A0A218VZ05"/>
<dbReference type="EMBL" id="PGOL01001865">
    <property type="protein sequence ID" value="PKI53290.1"/>
    <property type="molecule type" value="Genomic_DNA"/>
</dbReference>
<dbReference type="Proteomes" id="UP000233551">
    <property type="component" value="Unassembled WGS sequence"/>
</dbReference>
<sequence>MANSRLSFLGLVPFSTRRANVYYIVVVAICCNLFYVVGIWQHSGTGSVSGSVSGGLSPLSIVSKTPCNVSHTATGLAGPPRSTSSLDTHRTTSYLWL</sequence>
<dbReference type="EMBL" id="MTKT01005615">
    <property type="protein sequence ID" value="OWM65489.1"/>
    <property type="molecule type" value="Genomic_DNA"/>
</dbReference>
<reference evidence="3" key="1">
    <citation type="submission" date="2017-06" db="EMBL/GenBank/DDBJ databases">
        <title>The pomegranate genome and the genomics of punicalagin biosynthesis.</title>
        <authorList>
            <person name="Xu C."/>
        </authorList>
    </citation>
    <scope>NUCLEOTIDE SEQUENCE [LARGE SCALE GENOMIC DNA]</scope>
    <source>
        <tissue evidence="3">Fresh leaf</tissue>
    </source>
</reference>
<organism evidence="3">
    <name type="scientific">Punica granatum</name>
    <name type="common">Pomegranate</name>
    <dbReference type="NCBI Taxonomy" id="22663"/>
    <lineage>
        <taxon>Eukaryota</taxon>
        <taxon>Viridiplantae</taxon>
        <taxon>Streptophyta</taxon>
        <taxon>Embryophyta</taxon>
        <taxon>Tracheophyta</taxon>
        <taxon>Spermatophyta</taxon>
        <taxon>Magnoliopsida</taxon>
        <taxon>eudicotyledons</taxon>
        <taxon>Gunneridae</taxon>
        <taxon>Pentapetalae</taxon>
        <taxon>rosids</taxon>
        <taxon>malvids</taxon>
        <taxon>Myrtales</taxon>
        <taxon>Lythraceae</taxon>
        <taxon>Punica</taxon>
    </lineage>
</organism>
<evidence type="ECO:0000256" key="1">
    <source>
        <dbReference type="SAM" id="MobiDB-lite"/>
    </source>
</evidence>
<reference evidence="4 5" key="2">
    <citation type="submission" date="2017-11" db="EMBL/GenBank/DDBJ databases">
        <title>De-novo sequencing of pomegranate (Punica granatum L.) genome.</title>
        <authorList>
            <person name="Akparov Z."/>
            <person name="Amiraslanov A."/>
            <person name="Hajiyeva S."/>
            <person name="Abbasov M."/>
            <person name="Kaur K."/>
            <person name="Hamwieh A."/>
            <person name="Solovyev V."/>
            <person name="Salamov A."/>
            <person name="Braich B."/>
            <person name="Kosarev P."/>
            <person name="Mahmoud A."/>
            <person name="Hajiyev E."/>
            <person name="Babayeva S."/>
            <person name="Izzatullayeva V."/>
            <person name="Mammadov A."/>
            <person name="Mammadov A."/>
            <person name="Sharifova S."/>
            <person name="Ojaghi J."/>
            <person name="Eynullazada K."/>
            <person name="Bayramov B."/>
            <person name="Abdulazimova A."/>
            <person name="Shahmuradov I."/>
        </authorList>
    </citation>
    <scope>NUCLEOTIDE SEQUENCE [LARGE SCALE GENOMIC DNA]</scope>
    <source>
        <strain evidence="4">AG2017</strain>
        <strain evidence="5">cv. AG2017</strain>
        <tissue evidence="4">Leaf</tissue>
    </source>
</reference>
<evidence type="ECO:0000313" key="5">
    <source>
        <dbReference type="Proteomes" id="UP000233551"/>
    </source>
</evidence>
<evidence type="ECO:0000313" key="4">
    <source>
        <dbReference type="EMBL" id="PKI53290.1"/>
    </source>
</evidence>
<comment type="caution">
    <text evidence="3">The sequence shown here is derived from an EMBL/GenBank/DDBJ whole genome shotgun (WGS) entry which is preliminary data.</text>
</comment>
<keyword evidence="2" id="KW-1133">Transmembrane helix</keyword>
<feature type="transmembrane region" description="Helical" evidence="2">
    <location>
        <begin position="21"/>
        <end position="40"/>
    </location>
</feature>
<keyword evidence="5" id="KW-1185">Reference proteome</keyword>